<feature type="region of interest" description="Disordered" evidence="1">
    <location>
        <begin position="1"/>
        <end position="87"/>
    </location>
</feature>
<evidence type="ECO:0000256" key="1">
    <source>
        <dbReference type="SAM" id="MobiDB-lite"/>
    </source>
</evidence>
<evidence type="ECO:0000313" key="3">
    <source>
        <dbReference type="Proteomes" id="UP000076532"/>
    </source>
</evidence>
<name>A0A166IPV5_9AGAM</name>
<feature type="compositionally biased region" description="Basic and acidic residues" evidence="1">
    <location>
        <begin position="277"/>
        <end position="310"/>
    </location>
</feature>
<accession>A0A166IPV5</accession>
<feature type="compositionally biased region" description="Polar residues" evidence="1">
    <location>
        <begin position="380"/>
        <end position="392"/>
    </location>
</feature>
<feature type="compositionally biased region" description="Basic and acidic residues" evidence="1">
    <location>
        <begin position="242"/>
        <end position="255"/>
    </location>
</feature>
<gene>
    <name evidence="2" type="ORF">FIBSPDRAFT_954898</name>
</gene>
<dbReference type="EMBL" id="KV417558">
    <property type="protein sequence ID" value="KZP20053.1"/>
    <property type="molecule type" value="Genomic_DNA"/>
</dbReference>
<feature type="compositionally biased region" description="Basic residues" evidence="1">
    <location>
        <begin position="217"/>
        <end position="230"/>
    </location>
</feature>
<reference evidence="2 3" key="1">
    <citation type="journal article" date="2016" name="Mol. Biol. Evol.">
        <title>Comparative Genomics of Early-Diverging Mushroom-Forming Fungi Provides Insights into the Origins of Lignocellulose Decay Capabilities.</title>
        <authorList>
            <person name="Nagy L.G."/>
            <person name="Riley R."/>
            <person name="Tritt A."/>
            <person name="Adam C."/>
            <person name="Daum C."/>
            <person name="Floudas D."/>
            <person name="Sun H."/>
            <person name="Yadav J.S."/>
            <person name="Pangilinan J."/>
            <person name="Larsson K.H."/>
            <person name="Matsuura K."/>
            <person name="Barry K."/>
            <person name="Labutti K."/>
            <person name="Kuo R."/>
            <person name="Ohm R.A."/>
            <person name="Bhattacharya S.S."/>
            <person name="Shirouzu T."/>
            <person name="Yoshinaga Y."/>
            <person name="Martin F.M."/>
            <person name="Grigoriev I.V."/>
            <person name="Hibbett D.S."/>
        </authorList>
    </citation>
    <scope>NUCLEOTIDE SEQUENCE [LARGE SCALE GENOMIC DNA]</scope>
    <source>
        <strain evidence="2 3">CBS 109695</strain>
    </source>
</reference>
<feature type="region of interest" description="Disordered" evidence="1">
    <location>
        <begin position="367"/>
        <end position="392"/>
    </location>
</feature>
<dbReference type="AlphaFoldDB" id="A0A166IPV5"/>
<protein>
    <submittedName>
        <fullName evidence="2">Uncharacterized protein</fullName>
    </submittedName>
</protein>
<feature type="region of interest" description="Disordered" evidence="1">
    <location>
        <begin position="193"/>
        <end position="320"/>
    </location>
</feature>
<evidence type="ECO:0000313" key="2">
    <source>
        <dbReference type="EMBL" id="KZP20053.1"/>
    </source>
</evidence>
<feature type="region of interest" description="Disordered" evidence="1">
    <location>
        <begin position="333"/>
        <end position="352"/>
    </location>
</feature>
<feature type="compositionally biased region" description="Low complexity" evidence="1">
    <location>
        <begin position="201"/>
        <end position="214"/>
    </location>
</feature>
<organism evidence="2 3">
    <name type="scientific">Athelia psychrophila</name>
    <dbReference type="NCBI Taxonomy" id="1759441"/>
    <lineage>
        <taxon>Eukaryota</taxon>
        <taxon>Fungi</taxon>
        <taxon>Dikarya</taxon>
        <taxon>Basidiomycota</taxon>
        <taxon>Agaricomycotina</taxon>
        <taxon>Agaricomycetes</taxon>
        <taxon>Agaricomycetidae</taxon>
        <taxon>Atheliales</taxon>
        <taxon>Atheliaceae</taxon>
        <taxon>Athelia</taxon>
    </lineage>
</organism>
<feature type="compositionally biased region" description="Basic and acidic residues" evidence="1">
    <location>
        <begin position="23"/>
        <end position="35"/>
    </location>
</feature>
<dbReference type="Proteomes" id="UP000076532">
    <property type="component" value="Unassembled WGS sequence"/>
</dbReference>
<sequence>MTPHTTLRSGRMIRRSTSLPPSPRREAAGATLHEEAADDSEALSALSDAQHGLVPEREVSPSVEIGSEEDGSAQADHIPDLPDGSNGPYDAITGPNEYESPRRHSRAVVIRTVWMNGSTHDRTSFPEWFAQPQEEIEIKQEEVSYDWAESNENDPLPDISNISHNVTGVNSDLRSAHQENDILRERMSKIARFRDYDEESTSPTDPESSDGSESTRSRRSSSGKYKRPPRPRIGVFSMRPTDLNDRRSENQERIPFHSKGKWPLNDPGRAGPSKEQAPGRRAWDSQELEEHLNARDDQVNYEREYTRDLQEQADTANKAETRHLEKIQLSYRRTQCATREDPERPPTSLNTKTRIYQGARAIRVCQRTPRDQQWPYQPWHQRTGSRSSIQKG</sequence>
<keyword evidence="3" id="KW-1185">Reference proteome</keyword>
<proteinExistence type="predicted"/>